<evidence type="ECO:0000256" key="2">
    <source>
        <dbReference type="SAM" id="SignalP"/>
    </source>
</evidence>
<gene>
    <name evidence="3" type="ORF">ZHAS_00017447</name>
</gene>
<dbReference type="EMBL" id="ATLV01023586">
    <property type="status" value="NOT_ANNOTATED_CDS"/>
    <property type="molecule type" value="Genomic_DNA"/>
</dbReference>
<reference evidence="4" key="2">
    <citation type="submission" date="2020-05" db="UniProtKB">
        <authorList>
            <consortium name="EnsemblMetazoa"/>
        </authorList>
    </citation>
    <scope>IDENTIFICATION</scope>
</reference>
<feature type="compositionally biased region" description="Polar residues" evidence="1">
    <location>
        <begin position="124"/>
        <end position="134"/>
    </location>
</feature>
<evidence type="ECO:0000313" key="4">
    <source>
        <dbReference type="EnsemblMetazoa" id="ASIC017447-PA"/>
    </source>
</evidence>
<dbReference type="EnsemblMetazoa" id="ASIC017447-RA">
    <property type="protein sequence ID" value="ASIC017447-PA"/>
    <property type="gene ID" value="ASIC017447"/>
</dbReference>
<organism evidence="3">
    <name type="scientific">Anopheles sinensis</name>
    <name type="common">Mosquito</name>
    <dbReference type="NCBI Taxonomy" id="74873"/>
    <lineage>
        <taxon>Eukaryota</taxon>
        <taxon>Metazoa</taxon>
        <taxon>Ecdysozoa</taxon>
        <taxon>Arthropoda</taxon>
        <taxon>Hexapoda</taxon>
        <taxon>Insecta</taxon>
        <taxon>Pterygota</taxon>
        <taxon>Neoptera</taxon>
        <taxon>Endopterygota</taxon>
        <taxon>Diptera</taxon>
        <taxon>Nematocera</taxon>
        <taxon>Culicoidea</taxon>
        <taxon>Culicidae</taxon>
        <taxon>Anophelinae</taxon>
        <taxon>Anopheles</taxon>
    </lineage>
</organism>
<evidence type="ECO:0000313" key="5">
    <source>
        <dbReference type="Proteomes" id="UP000030765"/>
    </source>
</evidence>
<dbReference type="EMBL" id="KE525344">
    <property type="protein sequence ID" value="KFB49329.1"/>
    <property type="molecule type" value="Genomic_DNA"/>
</dbReference>
<keyword evidence="5" id="KW-1185">Reference proteome</keyword>
<feature type="region of interest" description="Disordered" evidence="1">
    <location>
        <begin position="115"/>
        <end position="151"/>
    </location>
</feature>
<evidence type="ECO:0000256" key="1">
    <source>
        <dbReference type="SAM" id="MobiDB-lite"/>
    </source>
</evidence>
<dbReference type="OrthoDB" id="7744586at2759"/>
<proteinExistence type="predicted"/>
<protein>
    <submittedName>
        <fullName evidence="3">AGAP006603-PA-like protein</fullName>
    </submittedName>
</protein>
<dbReference type="OMA" id="VEAMPVI"/>
<dbReference type="AlphaFoldDB" id="A0A084WGI5"/>
<feature type="compositionally biased region" description="Low complexity" evidence="1">
    <location>
        <begin position="139"/>
        <end position="151"/>
    </location>
</feature>
<name>A0A084WGI5_ANOSI</name>
<reference evidence="3 5" key="1">
    <citation type="journal article" date="2014" name="BMC Genomics">
        <title>Genome sequence of Anopheles sinensis provides insight into genetics basis of mosquito competence for malaria parasites.</title>
        <authorList>
            <person name="Zhou D."/>
            <person name="Zhang D."/>
            <person name="Ding G."/>
            <person name="Shi L."/>
            <person name="Hou Q."/>
            <person name="Ye Y."/>
            <person name="Xu Y."/>
            <person name="Zhou H."/>
            <person name="Xiong C."/>
            <person name="Li S."/>
            <person name="Yu J."/>
            <person name="Hong S."/>
            <person name="Yu X."/>
            <person name="Zou P."/>
            <person name="Chen C."/>
            <person name="Chang X."/>
            <person name="Wang W."/>
            <person name="Lv Y."/>
            <person name="Sun Y."/>
            <person name="Ma L."/>
            <person name="Shen B."/>
            <person name="Zhu C."/>
        </authorList>
    </citation>
    <scope>NUCLEOTIDE SEQUENCE [LARGE SCALE GENOMIC DNA]</scope>
</reference>
<evidence type="ECO:0000313" key="3">
    <source>
        <dbReference type="EMBL" id="KFB49329.1"/>
    </source>
</evidence>
<accession>A0A084WGI5</accession>
<feature type="signal peptide" evidence="2">
    <location>
        <begin position="1"/>
        <end position="19"/>
    </location>
</feature>
<dbReference type="VEuPathDB" id="VectorBase:ASIC017447"/>
<keyword evidence="2" id="KW-0732">Signal</keyword>
<sequence length="205" mass="21537">MAKSAFVFCLVLVAASVSAIPFPTDETGLNAALSSIAHSVVVVSEDEPHHNVSSTVQADEPAPVKLESANVLPSLALIAITPEAHNVLAETEKLVYENETDSKGVIKITVVTPTTVHDEDDSGEQSTTEASEGTTLAGEDTTQVTDSETEVTTDITTTGVTSHSTTVSHELTVLGIDQADKQKEEEIKKTIKEVEAMPVILTAGV</sequence>
<dbReference type="Proteomes" id="UP000030765">
    <property type="component" value="Unassembled WGS sequence"/>
</dbReference>
<feature type="chain" id="PRO_5001785005" evidence="2">
    <location>
        <begin position="20"/>
        <end position="205"/>
    </location>
</feature>
<dbReference type="VEuPathDB" id="VectorBase:ASIS001521"/>